<dbReference type="EMBL" id="BKCL01000002">
    <property type="protein sequence ID" value="GEQ97069.1"/>
    <property type="molecule type" value="Genomic_DNA"/>
</dbReference>
<dbReference type="AlphaFoldDB" id="A0A5A7MQC8"/>
<dbReference type="NCBIfam" id="NF047353">
    <property type="entry name" value="tube_lmo2291"/>
    <property type="match status" value="1"/>
</dbReference>
<dbReference type="Proteomes" id="UP000322084">
    <property type="component" value="Unassembled WGS sequence"/>
</dbReference>
<sequence>MTAEKGRGFLVKLGDGANPEIFSTIGGMRSTSLNINSTAVDITHKDSGGWRSLLSGAGVRRLSVSGSGIFTNSAAETALRAQALAGSIANFQILFENGDLFSGPFQVTTLDYSGEHDGARTYTMSLESAGVIDLSVAP</sequence>
<dbReference type="PRINTS" id="PR01996">
    <property type="entry name" value="MTP1FAMILY"/>
</dbReference>
<reference evidence="1 2" key="1">
    <citation type="submission" date="2019-09" db="EMBL/GenBank/DDBJ databases">
        <title>NBRP : Genome information of microbial organism related human and environment.</title>
        <authorList>
            <person name="Hattori M."/>
            <person name="Oshima K."/>
            <person name="Inaba H."/>
            <person name="Suda W."/>
            <person name="Sakamoto M."/>
            <person name="Iino T."/>
            <person name="Kitahara M."/>
            <person name="Oshida Y."/>
            <person name="Iida T."/>
            <person name="Kudo T."/>
            <person name="Itoh T."/>
            <person name="Ohkuma M."/>
        </authorList>
    </citation>
    <scope>NUCLEOTIDE SEQUENCE [LARGE SCALE GENOMIC DNA]</scope>
    <source>
        <strain evidence="1 2">Hi-2</strain>
    </source>
</reference>
<dbReference type="InterPro" id="IPR022344">
    <property type="entry name" value="GTA_major-tail"/>
</dbReference>
<protein>
    <submittedName>
        <fullName evidence="1">Tail protein</fullName>
    </submittedName>
</protein>
<dbReference type="RefSeq" id="WP_149999642.1">
    <property type="nucleotide sequence ID" value="NZ_BKCL01000002.1"/>
</dbReference>
<organism evidence="1 2">
    <name type="scientific">Iodidimonas gelatinilytica</name>
    <dbReference type="NCBI Taxonomy" id="1236966"/>
    <lineage>
        <taxon>Bacteria</taxon>
        <taxon>Pseudomonadati</taxon>
        <taxon>Pseudomonadota</taxon>
        <taxon>Alphaproteobacteria</taxon>
        <taxon>Iodidimonadales</taxon>
        <taxon>Iodidimonadaceae</taxon>
        <taxon>Iodidimonas</taxon>
    </lineage>
</organism>
<proteinExistence type="predicted"/>
<dbReference type="NCBIfam" id="TIGR02126">
    <property type="entry name" value="phgtail_TP901_1"/>
    <property type="match status" value="1"/>
</dbReference>
<comment type="caution">
    <text evidence="1">The sequence shown here is derived from an EMBL/GenBank/DDBJ whole genome shotgun (WGS) entry which is preliminary data.</text>
</comment>
<dbReference type="Pfam" id="PF06199">
    <property type="entry name" value="Phage_tail_2"/>
    <property type="match status" value="1"/>
</dbReference>
<evidence type="ECO:0000313" key="2">
    <source>
        <dbReference type="Proteomes" id="UP000322084"/>
    </source>
</evidence>
<gene>
    <name evidence="1" type="ORF">JCM17844_07060</name>
</gene>
<name>A0A5A7MQC8_9PROT</name>
<accession>A0A5A7MQC8</accession>
<dbReference type="InterPro" id="IPR011855">
    <property type="entry name" value="Phgtail_TP901_1"/>
</dbReference>
<evidence type="ECO:0000313" key="1">
    <source>
        <dbReference type="EMBL" id="GEQ97069.1"/>
    </source>
</evidence>